<sequence length="345" mass="36331">MEFPIALMLVQDGITNGAIYALLALALVLVFAVTRVIFIPQGEFVAYGALTLAMLQAGVVPTTLWLLVGLGVAVTVVDGVPALRAGRPGRLLGVAGWNLAYPLGLAALLSVVPLQSLPQLAQVALALAIVVPMGPQMYRLVYQPIASAPILILLIVSVAAHLTMVGMGLLFFGAEGQRTPAFSEAVLDLGPLMVPGQTLVIVAVSLTLIVALFQFFERTLYGKALRATAMNRVGARLMGISPSLAGKLTFFLAAFIGALSGVLIAPITTVYYDTGFLIALKGFVAAIIGGLGSYPLAALGALLVGQLESFSSFWASAYKEVIVFTLIIPVLLWRSLNSRHVEEEE</sequence>
<evidence type="ECO:0000256" key="7">
    <source>
        <dbReference type="ARBA" id="ARBA00023136"/>
    </source>
</evidence>
<feature type="transmembrane region" description="Helical" evidence="9">
    <location>
        <begin position="44"/>
        <end position="77"/>
    </location>
</feature>
<feature type="transmembrane region" description="Helical" evidence="9">
    <location>
        <begin position="89"/>
        <end position="114"/>
    </location>
</feature>
<dbReference type="PANTHER" id="PTHR11795:SF450">
    <property type="entry name" value="ABC TRANSPORTER PERMEASE PROTEIN"/>
    <property type="match status" value="1"/>
</dbReference>
<evidence type="ECO:0000256" key="9">
    <source>
        <dbReference type="SAM" id="Phobius"/>
    </source>
</evidence>
<dbReference type="CDD" id="cd06582">
    <property type="entry name" value="TM_PBP1_LivH_like"/>
    <property type="match status" value="1"/>
</dbReference>
<gene>
    <name evidence="10" type="ORF">HHL15_21445</name>
</gene>
<evidence type="ECO:0000313" key="11">
    <source>
        <dbReference type="Proteomes" id="UP000580043"/>
    </source>
</evidence>
<dbReference type="GO" id="GO:0022857">
    <property type="term" value="F:transmembrane transporter activity"/>
    <property type="evidence" value="ECO:0007669"/>
    <property type="project" value="InterPro"/>
</dbReference>
<dbReference type="AlphaFoldDB" id="A0A848GFW1"/>
<dbReference type="InterPro" id="IPR001851">
    <property type="entry name" value="ABC_transp_permease"/>
</dbReference>
<feature type="transmembrane region" description="Helical" evidence="9">
    <location>
        <begin position="317"/>
        <end position="336"/>
    </location>
</feature>
<accession>A0A848GFW1</accession>
<evidence type="ECO:0000256" key="2">
    <source>
        <dbReference type="ARBA" id="ARBA00022448"/>
    </source>
</evidence>
<keyword evidence="11" id="KW-1185">Reference proteome</keyword>
<feature type="transmembrane region" description="Helical" evidence="9">
    <location>
        <begin position="278"/>
        <end position="305"/>
    </location>
</feature>
<evidence type="ECO:0000256" key="5">
    <source>
        <dbReference type="ARBA" id="ARBA00022970"/>
    </source>
</evidence>
<comment type="subcellular location">
    <subcellularLocation>
        <location evidence="1">Cell membrane</location>
        <topology evidence="1">Multi-pass membrane protein</topology>
    </subcellularLocation>
</comment>
<evidence type="ECO:0000256" key="6">
    <source>
        <dbReference type="ARBA" id="ARBA00022989"/>
    </source>
</evidence>
<reference evidence="10 11" key="1">
    <citation type="submission" date="2020-04" db="EMBL/GenBank/DDBJ databases">
        <title>Zoogloea sp. G-4-1-14 isolated from soil.</title>
        <authorList>
            <person name="Dahal R.H."/>
        </authorList>
    </citation>
    <scope>NUCLEOTIDE SEQUENCE [LARGE SCALE GENOMIC DNA]</scope>
    <source>
        <strain evidence="10 11">G-4-1-14</strain>
    </source>
</reference>
<keyword evidence="7 9" id="KW-0472">Membrane</keyword>
<evidence type="ECO:0000256" key="3">
    <source>
        <dbReference type="ARBA" id="ARBA00022475"/>
    </source>
</evidence>
<keyword evidence="3" id="KW-1003">Cell membrane</keyword>
<feature type="transmembrane region" description="Helical" evidence="9">
    <location>
        <begin position="194"/>
        <end position="216"/>
    </location>
</feature>
<dbReference type="InterPro" id="IPR052157">
    <property type="entry name" value="BCAA_transport_permease"/>
</dbReference>
<dbReference type="GO" id="GO:0005886">
    <property type="term" value="C:plasma membrane"/>
    <property type="evidence" value="ECO:0007669"/>
    <property type="project" value="UniProtKB-SubCell"/>
</dbReference>
<evidence type="ECO:0000256" key="8">
    <source>
        <dbReference type="ARBA" id="ARBA00037998"/>
    </source>
</evidence>
<organism evidence="10 11">
    <name type="scientific">Zoogloea dura</name>
    <dbReference type="NCBI Taxonomy" id="2728840"/>
    <lineage>
        <taxon>Bacteria</taxon>
        <taxon>Pseudomonadati</taxon>
        <taxon>Pseudomonadota</taxon>
        <taxon>Betaproteobacteria</taxon>
        <taxon>Rhodocyclales</taxon>
        <taxon>Zoogloeaceae</taxon>
        <taxon>Zoogloea</taxon>
    </lineage>
</organism>
<feature type="transmembrane region" description="Helical" evidence="9">
    <location>
        <begin position="120"/>
        <end position="138"/>
    </location>
</feature>
<name>A0A848GFW1_9RHOO</name>
<dbReference type="Pfam" id="PF02653">
    <property type="entry name" value="BPD_transp_2"/>
    <property type="match status" value="1"/>
</dbReference>
<feature type="transmembrane region" description="Helical" evidence="9">
    <location>
        <begin position="248"/>
        <end position="272"/>
    </location>
</feature>
<dbReference type="EMBL" id="JABBGA010000025">
    <property type="protein sequence ID" value="NML28331.1"/>
    <property type="molecule type" value="Genomic_DNA"/>
</dbReference>
<dbReference type="GO" id="GO:0006865">
    <property type="term" value="P:amino acid transport"/>
    <property type="evidence" value="ECO:0007669"/>
    <property type="project" value="UniProtKB-KW"/>
</dbReference>
<feature type="transmembrane region" description="Helical" evidence="9">
    <location>
        <begin position="150"/>
        <end position="174"/>
    </location>
</feature>
<evidence type="ECO:0000256" key="1">
    <source>
        <dbReference type="ARBA" id="ARBA00004651"/>
    </source>
</evidence>
<feature type="transmembrane region" description="Helical" evidence="9">
    <location>
        <begin position="18"/>
        <end position="38"/>
    </location>
</feature>
<comment type="caution">
    <text evidence="10">The sequence shown here is derived from an EMBL/GenBank/DDBJ whole genome shotgun (WGS) entry which is preliminary data.</text>
</comment>
<protein>
    <submittedName>
        <fullName evidence="10">Branched-chain amino acid ABC transporter permease</fullName>
    </submittedName>
</protein>
<dbReference type="PANTHER" id="PTHR11795">
    <property type="entry name" value="BRANCHED-CHAIN AMINO ACID TRANSPORT SYSTEM PERMEASE PROTEIN LIVH"/>
    <property type="match status" value="1"/>
</dbReference>
<keyword evidence="6 9" id="KW-1133">Transmembrane helix</keyword>
<dbReference type="Proteomes" id="UP000580043">
    <property type="component" value="Unassembled WGS sequence"/>
</dbReference>
<keyword evidence="2" id="KW-0813">Transport</keyword>
<keyword evidence="4 9" id="KW-0812">Transmembrane</keyword>
<dbReference type="RefSeq" id="WP_169147859.1">
    <property type="nucleotide sequence ID" value="NZ_JABBGA010000025.1"/>
</dbReference>
<evidence type="ECO:0000256" key="4">
    <source>
        <dbReference type="ARBA" id="ARBA00022692"/>
    </source>
</evidence>
<evidence type="ECO:0000313" key="10">
    <source>
        <dbReference type="EMBL" id="NML28331.1"/>
    </source>
</evidence>
<proteinExistence type="inferred from homology"/>
<comment type="similarity">
    <text evidence="8">Belongs to the binding-protein-dependent transport system permease family. LivHM subfamily.</text>
</comment>
<keyword evidence="5" id="KW-0029">Amino-acid transport</keyword>